<comment type="caution">
    <text evidence="1">The sequence shown here is derived from an EMBL/GenBank/DDBJ whole genome shotgun (WGS) entry which is preliminary data.</text>
</comment>
<evidence type="ECO:0000313" key="2">
    <source>
        <dbReference type="Proteomes" id="UP001249851"/>
    </source>
</evidence>
<dbReference type="Proteomes" id="UP001249851">
    <property type="component" value="Unassembled WGS sequence"/>
</dbReference>
<evidence type="ECO:0000313" key="1">
    <source>
        <dbReference type="EMBL" id="KAK2552788.1"/>
    </source>
</evidence>
<reference evidence="1" key="2">
    <citation type="journal article" date="2023" name="Science">
        <title>Genomic signatures of disease resistance in endangered staghorn corals.</title>
        <authorList>
            <person name="Vollmer S.V."/>
            <person name="Selwyn J.D."/>
            <person name="Despard B.A."/>
            <person name="Roesel C.L."/>
        </authorList>
    </citation>
    <scope>NUCLEOTIDE SEQUENCE</scope>
    <source>
        <strain evidence="1">K2</strain>
    </source>
</reference>
<dbReference type="AlphaFoldDB" id="A0AAD9Q130"/>
<reference evidence="1" key="1">
    <citation type="journal article" date="2023" name="G3 (Bethesda)">
        <title>Whole genome assembly and annotation of the endangered Caribbean coral Acropora cervicornis.</title>
        <authorList>
            <person name="Selwyn J.D."/>
            <person name="Vollmer S.V."/>
        </authorList>
    </citation>
    <scope>NUCLEOTIDE SEQUENCE</scope>
    <source>
        <strain evidence="1">K2</strain>
    </source>
</reference>
<protein>
    <submittedName>
        <fullName evidence="1">Skeletal organic matrix protein 5</fullName>
    </submittedName>
</protein>
<proteinExistence type="predicted"/>
<name>A0AAD9Q130_ACRCE</name>
<keyword evidence="2" id="KW-1185">Reference proteome</keyword>
<organism evidence="1 2">
    <name type="scientific">Acropora cervicornis</name>
    <name type="common">Staghorn coral</name>
    <dbReference type="NCBI Taxonomy" id="6130"/>
    <lineage>
        <taxon>Eukaryota</taxon>
        <taxon>Metazoa</taxon>
        <taxon>Cnidaria</taxon>
        <taxon>Anthozoa</taxon>
        <taxon>Hexacorallia</taxon>
        <taxon>Scleractinia</taxon>
        <taxon>Astrocoeniina</taxon>
        <taxon>Acroporidae</taxon>
        <taxon>Acropora</taxon>
    </lineage>
</organism>
<dbReference type="EMBL" id="JARQWQ010000083">
    <property type="protein sequence ID" value="KAK2552788.1"/>
    <property type="molecule type" value="Genomic_DNA"/>
</dbReference>
<accession>A0AAD9Q130</accession>
<gene>
    <name evidence="1" type="ORF">P5673_025946</name>
</gene>
<sequence>MRKANVLQLNMVHFRFLACLFIDERRTKSQVYTLMLGSRNISVYCFMGDFGCGSGGWTLVMKTDGTKNTFRYSSSFWSDKEVYNLAGGKTGFDKQETKLPSYWETHFSKICLGMRDGSTTKFVVIRQSANSLYALIADGTYRNVSLGRDKWKSLIGPQASLQTNCNKEGFNVVGPSSGSKARIGIITNNENDCLTCDSRIGYGTGGFLDASNTCGNEATHSPDNGNKHIKAMGYILVQ</sequence>